<protein>
    <submittedName>
        <fullName evidence="20">Uncharacterized protein</fullName>
    </submittedName>
</protein>
<feature type="chain" id="PRO_5040140920" evidence="17">
    <location>
        <begin position="28"/>
        <end position="667"/>
    </location>
</feature>
<evidence type="ECO:0000256" key="5">
    <source>
        <dbReference type="ARBA" id="ARBA00022692"/>
    </source>
</evidence>
<dbReference type="Gene3D" id="1.10.510.10">
    <property type="entry name" value="Transferase(Phosphotransferase) domain 1"/>
    <property type="match status" value="1"/>
</dbReference>
<keyword evidence="6 17" id="KW-0732">Signal</keyword>
<evidence type="ECO:0000256" key="14">
    <source>
        <dbReference type="ARBA" id="ARBA00023180"/>
    </source>
</evidence>
<keyword evidence="13" id="KW-0675">Receptor</keyword>
<evidence type="ECO:0000256" key="3">
    <source>
        <dbReference type="ARBA" id="ARBA00022553"/>
    </source>
</evidence>
<keyword evidence="12 16" id="KW-0472">Membrane</keyword>
<evidence type="ECO:0000259" key="18">
    <source>
        <dbReference type="PROSITE" id="PS50011"/>
    </source>
</evidence>
<keyword evidence="3" id="KW-0597">Phosphoprotein</keyword>
<feature type="binding site" evidence="15">
    <location>
        <position position="378"/>
    </location>
    <ligand>
        <name>ATP</name>
        <dbReference type="ChEBI" id="CHEBI:30616"/>
    </ligand>
</feature>
<dbReference type="InterPro" id="IPR038408">
    <property type="entry name" value="GNK2_sf"/>
</dbReference>
<feature type="signal peptide" evidence="17">
    <location>
        <begin position="1"/>
        <end position="27"/>
    </location>
</feature>
<feature type="transmembrane region" description="Helical" evidence="16">
    <location>
        <begin position="284"/>
        <end position="306"/>
    </location>
</feature>
<keyword evidence="7" id="KW-0677">Repeat</keyword>
<keyword evidence="8 15" id="KW-0547">Nucleotide-binding</keyword>
<dbReference type="OrthoDB" id="4062651at2759"/>
<dbReference type="InterPro" id="IPR002902">
    <property type="entry name" value="GNK2"/>
</dbReference>
<accession>A0A9P0YIS6</accession>
<keyword evidence="5 16" id="KW-0812">Transmembrane</keyword>
<evidence type="ECO:0000256" key="15">
    <source>
        <dbReference type="PROSITE-ProRule" id="PRU10141"/>
    </source>
</evidence>
<evidence type="ECO:0000256" key="7">
    <source>
        <dbReference type="ARBA" id="ARBA00022737"/>
    </source>
</evidence>
<comment type="subcellular location">
    <subcellularLocation>
        <location evidence="1">Membrane</location>
        <topology evidence="1">Single-pass membrane protein</topology>
    </subcellularLocation>
</comment>
<dbReference type="CDD" id="cd14066">
    <property type="entry name" value="STKc_IRAK"/>
    <property type="match status" value="1"/>
</dbReference>
<organism evidence="20 21">
    <name type="scientific">Cuscuta europaea</name>
    <name type="common">European dodder</name>
    <dbReference type="NCBI Taxonomy" id="41803"/>
    <lineage>
        <taxon>Eukaryota</taxon>
        <taxon>Viridiplantae</taxon>
        <taxon>Streptophyta</taxon>
        <taxon>Embryophyta</taxon>
        <taxon>Tracheophyta</taxon>
        <taxon>Spermatophyta</taxon>
        <taxon>Magnoliopsida</taxon>
        <taxon>eudicotyledons</taxon>
        <taxon>Gunneridae</taxon>
        <taxon>Pentapetalae</taxon>
        <taxon>asterids</taxon>
        <taxon>lamiids</taxon>
        <taxon>Solanales</taxon>
        <taxon>Convolvulaceae</taxon>
        <taxon>Cuscuteae</taxon>
        <taxon>Cuscuta</taxon>
        <taxon>Cuscuta subgen. Cuscuta</taxon>
    </lineage>
</organism>
<evidence type="ECO:0000256" key="9">
    <source>
        <dbReference type="ARBA" id="ARBA00022777"/>
    </source>
</evidence>
<dbReference type="PANTHER" id="PTHR27002">
    <property type="entry name" value="RECEPTOR-LIKE SERINE/THREONINE-PROTEIN KINASE SD1-8"/>
    <property type="match status" value="1"/>
</dbReference>
<dbReference type="GO" id="GO:0005886">
    <property type="term" value="C:plasma membrane"/>
    <property type="evidence" value="ECO:0007669"/>
    <property type="project" value="TreeGrafter"/>
</dbReference>
<evidence type="ECO:0000256" key="17">
    <source>
        <dbReference type="SAM" id="SignalP"/>
    </source>
</evidence>
<keyword evidence="2" id="KW-0723">Serine/threonine-protein kinase</keyword>
<keyword evidence="11 16" id="KW-1133">Transmembrane helix</keyword>
<evidence type="ECO:0000256" key="13">
    <source>
        <dbReference type="ARBA" id="ARBA00023170"/>
    </source>
</evidence>
<evidence type="ECO:0000256" key="2">
    <source>
        <dbReference type="ARBA" id="ARBA00022527"/>
    </source>
</evidence>
<feature type="domain" description="Gnk2-homologous" evidence="19">
    <location>
        <begin position="147"/>
        <end position="255"/>
    </location>
</feature>
<keyword evidence="4" id="KW-0808">Transferase</keyword>
<evidence type="ECO:0000256" key="8">
    <source>
        <dbReference type="ARBA" id="ARBA00022741"/>
    </source>
</evidence>
<dbReference type="FunFam" id="3.30.200.20:FF:000142">
    <property type="entry name" value="Cysteine-rich receptor-like protein kinase 10"/>
    <property type="match status" value="1"/>
</dbReference>
<keyword evidence="9" id="KW-0418">Kinase</keyword>
<keyword evidence="21" id="KW-1185">Reference proteome</keyword>
<reference evidence="20" key="1">
    <citation type="submission" date="2022-07" db="EMBL/GenBank/DDBJ databases">
        <authorList>
            <person name="Macas J."/>
            <person name="Novak P."/>
            <person name="Neumann P."/>
        </authorList>
    </citation>
    <scope>NUCLEOTIDE SEQUENCE</scope>
</reference>
<evidence type="ECO:0000256" key="10">
    <source>
        <dbReference type="ARBA" id="ARBA00022840"/>
    </source>
</evidence>
<evidence type="ECO:0000256" key="1">
    <source>
        <dbReference type="ARBA" id="ARBA00004167"/>
    </source>
</evidence>
<dbReference type="PROSITE" id="PS51473">
    <property type="entry name" value="GNK2"/>
    <property type="match status" value="2"/>
</dbReference>
<feature type="domain" description="Protein kinase" evidence="18">
    <location>
        <begin position="350"/>
        <end position="625"/>
    </location>
</feature>
<evidence type="ECO:0000313" key="21">
    <source>
        <dbReference type="Proteomes" id="UP001152484"/>
    </source>
</evidence>
<keyword evidence="14" id="KW-0325">Glycoprotein</keyword>
<evidence type="ECO:0000256" key="16">
    <source>
        <dbReference type="SAM" id="Phobius"/>
    </source>
</evidence>
<dbReference type="InterPro" id="IPR000719">
    <property type="entry name" value="Prot_kinase_dom"/>
</dbReference>
<dbReference type="GO" id="GO:0005524">
    <property type="term" value="F:ATP binding"/>
    <property type="evidence" value="ECO:0007669"/>
    <property type="project" value="UniProtKB-UniRule"/>
</dbReference>
<dbReference type="InterPro" id="IPR008271">
    <property type="entry name" value="Ser/Thr_kinase_AS"/>
</dbReference>
<dbReference type="FunFam" id="3.30.430.20:FF:000002">
    <property type="entry name" value="Cysteine-rich receptor-like protein kinase 10"/>
    <property type="match status" value="1"/>
</dbReference>
<dbReference type="Proteomes" id="UP001152484">
    <property type="component" value="Unassembled WGS sequence"/>
</dbReference>
<feature type="domain" description="Gnk2-homologous" evidence="19">
    <location>
        <begin position="35"/>
        <end position="137"/>
    </location>
</feature>
<dbReference type="InterPro" id="IPR001245">
    <property type="entry name" value="Ser-Thr/Tyr_kinase_cat_dom"/>
</dbReference>
<dbReference type="PANTHER" id="PTHR27002:SF1073">
    <property type="entry name" value="CYSTEINE-RICH RECEPTOR-LIKE PROTEIN KINASE 29"/>
    <property type="match status" value="1"/>
</dbReference>
<dbReference type="GO" id="GO:0009737">
    <property type="term" value="P:response to abscisic acid"/>
    <property type="evidence" value="ECO:0007669"/>
    <property type="project" value="UniProtKB-ARBA"/>
</dbReference>
<dbReference type="Gene3D" id="3.30.430.20">
    <property type="entry name" value="Gnk2 domain, C-X8-C-X2-C motif"/>
    <property type="match status" value="2"/>
</dbReference>
<dbReference type="FunFam" id="1.10.510.10:FF:000343">
    <property type="entry name" value="Cysteine-rich receptor-like protein kinase 28"/>
    <property type="match status" value="1"/>
</dbReference>
<dbReference type="PROSITE" id="PS00107">
    <property type="entry name" value="PROTEIN_KINASE_ATP"/>
    <property type="match status" value="1"/>
</dbReference>
<dbReference type="PROSITE" id="PS50011">
    <property type="entry name" value="PROTEIN_KINASE_DOM"/>
    <property type="match status" value="1"/>
</dbReference>
<name>A0A9P0YIS6_CUSEU</name>
<dbReference type="AlphaFoldDB" id="A0A9P0YIS6"/>
<evidence type="ECO:0000256" key="12">
    <source>
        <dbReference type="ARBA" id="ARBA00023136"/>
    </source>
</evidence>
<proteinExistence type="predicted"/>
<evidence type="ECO:0000259" key="19">
    <source>
        <dbReference type="PROSITE" id="PS51473"/>
    </source>
</evidence>
<dbReference type="GO" id="GO:0004674">
    <property type="term" value="F:protein serine/threonine kinase activity"/>
    <property type="evidence" value="ECO:0007669"/>
    <property type="project" value="UniProtKB-KW"/>
</dbReference>
<comment type="caution">
    <text evidence="20">The sequence shown here is derived from an EMBL/GenBank/DDBJ whole genome shotgun (WGS) entry which is preliminary data.</text>
</comment>
<dbReference type="PROSITE" id="PS00108">
    <property type="entry name" value="PROTEIN_KINASE_ST"/>
    <property type="match status" value="1"/>
</dbReference>
<dbReference type="Pfam" id="PF01657">
    <property type="entry name" value="Stress-antifung"/>
    <property type="match status" value="2"/>
</dbReference>
<keyword evidence="10 15" id="KW-0067">ATP-binding</keyword>
<dbReference type="CDD" id="cd23509">
    <property type="entry name" value="Gnk2-like"/>
    <property type="match status" value="2"/>
</dbReference>
<evidence type="ECO:0000256" key="6">
    <source>
        <dbReference type="ARBA" id="ARBA00022729"/>
    </source>
</evidence>
<dbReference type="SUPFAM" id="SSF56112">
    <property type="entry name" value="Protein kinase-like (PK-like)"/>
    <property type="match status" value="1"/>
</dbReference>
<dbReference type="InterPro" id="IPR011009">
    <property type="entry name" value="Kinase-like_dom_sf"/>
</dbReference>
<evidence type="ECO:0000313" key="20">
    <source>
        <dbReference type="EMBL" id="CAH9059505.1"/>
    </source>
</evidence>
<dbReference type="InterPro" id="IPR017441">
    <property type="entry name" value="Protein_kinase_ATP_BS"/>
</dbReference>
<gene>
    <name evidence="20" type="ORF">CEURO_LOCUS1431</name>
</gene>
<dbReference type="SMART" id="SM00220">
    <property type="entry name" value="S_TKc"/>
    <property type="match status" value="1"/>
</dbReference>
<dbReference type="Gene3D" id="3.30.200.20">
    <property type="entry name" value="Phosphorylase Kinase, domain 1"/>
    <property type="match status" value="1"/>
</dbReference>
<dbReference type="EMBL" id="CAMAPE010000004">
    <property type="protein sequence ID" value="CAH9059505.1"/>
    <property type="molecule type" value="Genomic_DNA"/>
</dbReference>
<evidence type="ECO:0000256" key="4">
    <source>
        <dbReference type="ARBA" id="ARBA00022679"/>
    </source>
</evidence>
<sequence length="667" mass="74097">MESQKWILFLILCTHLFCATIIGATAADDNIDVNYEYHVCGNSGKNYTQNSTYQNNLNRLLSSLSNGLNEYGFYNGSVGQDPDKANAVVLCRGDIDIETCRNCVTDGAQRMTALCPVQEEAFRWYNVCSIYYSGDDSTIGSVRTTPNIVQYSNIFVSLMINPTRFNQYLKSLVDGLTRNAANGGPFVKFAADNTTPPNLQTIYAYAQCTPDLSARNCNDCLTTAFSDWSGSPGNGKIGARFLSPSCFLRYEISPFFDYTLIKNPPSPPPLPPLASGKGGSKRTIMVIVISISAGLIALIICMVIILKIRHKKMAPNFTEVEENGSSIGGISTEEFIQYEFITIKNATGNFSDKCKIGQGGFGAVYKGKLDNGLEVAVKRLSHTSNQGNQEFKTEVALVAKLQHRNLVRLLGFCLEGKEMVLVYEFVPNGGLDKMLFDPINRGYLHWRRRYKIIESIARGLVYLHEDSRLRIIHRDLKASNILLDADLNPKIADFGMARLFPKDETQGSTWKIVGTYGYMAPEYVWHGQFSTRSDVYSFGVLVLEIISGQKKNKFQIEESMADLLSYAWTEWRNGGASRVIDPMLVGESSPLHDITKCIHIALLCVQHNVAYRPTMTTVVQMLSNLSMSLPVPSVPGFSFHSNVTSSESSSSLQISRNEMSISEQLPR</sequence>
<evidence type="ECO:0000256" key="11">
    <source>
        <dbReference type="ARBA" id="ARBA00022989"/>
    </source>
</evidence>
<dbReference type="FunFam" id="3.30.430.20:FF:000003">
    <property type="entry name" value="Cysteine-rich RLK (RECEPTOR-like protein kinase) 10"/>
    <property type="match status" value="1"/>
</dbReference>
<dbReference type="Pfam" id="PF07714">
    <property type="entry name" value="PK_Tyr_Ser-Thr"/>
    <property type="match status" value="1"/>
</dbReference>